<keyword evidence="2" id="KW-0186">Copper</keyword>
<dbReference type="AlphaFoldDB" id="A0AAP0B0A6"/>
<evidence type="ECO:0000256" key="3">
    <source>
        <dbReference type="ARBA" id="ARBA00023157"/>
    </source>
</evidence>
<dbReference type="PANTHER" id="PTHR33021:SF377">
    <property type="entry name" value="OS02G0731400 PROTEIN"/>
    <property type="match status" value="1"/>
</dbReference>
<dbReference type="GO" id="GO:0009055">
    <property type="term" value="F:electron transfer activity"/>
    <property type="evidence" value="ECO:0007669"/>
    <property type="project" value="InterPro"/>
</dbReference>
<dbReference type="FunFam" id="2.60.40.420:FF:000013">
    <property type="entry name" value="basic blue protein-like"/>
    <property type="match status" value="1"/>
</dbReference>
<reference evidence="7 8" key="1">
    <citation type="journal article" date="2022" name="Nat. Plants">
        <title>Genomes of leafy and leafless Platanthera orchids illuminate the evolution of mycoheterotrophy.</title>
        <authorList>
            <person name="Li M.H."/>
            <person name="Liu K.W."/>
            <person name="Li Z."/>
            <person name="Lu H.C."/>
            <person name="Ye Q.L."/>
            <person name="Zhang D."/>
            <person name="Wang J.Y."/>
            <person name="Li Y.F."/>
            <person name="Zhong Z.M."/>
            <person name="Liu X."/>
            <person name="Yu X."/>
            <person name="Liu D.K."/>
            <person name="Tu X.D."/>
            <person name="Liu B."/>
            <person name="Hao Y."/>
            <person name="Liao X.Y."/>
            <person name="Jiang Y.T."/>
            <person name="Sun W.H."/>
            <person name="Chen J."/>
            <person name="Chen Y.Q."/>
            <person name="Ai Y."/>
            <person name="Zhai J.W."/>
            <person name="Wu S.S."/>
            <person name="Zhou Z."/>
            <person name="Hsiao Y.Y."/>
            <person name="Wu W.L."/>
            <person name="Chen Y.Y."/>
            <person name="Lin Y.F."/>
            <person name="Hsu J.L."/>
            <person name="Li C.Y."/>
            <person name="Wang Z.W."/>
            <person name="Zhao X."/>
            <person name="Zhong W.Y."/>
            <person name="Ma X.K."/>
            <person name="Ma L."/>
            <person name="Huang J."/>
            <person name="Chen G.Z."/>
            <person name="Huang M.Z."/>
            <person name="Huang L."/>
            <person name="Peng D.H."/>
            <person name="Luo Y.B."/>
            <person name="Zou S.Q."/>
            <person name="Chen S.P."/>
            <person name="Lan S."/>
            <person name="Tsai W.C."/>
            <person name="Van de Peer Y."/>
            <person name="Liu Z.J."/>
        </authorList>
    </citation>
    <scope>NUCLEOTIDE SEQUENCE [LARGE SCALE GENOMIC DNA]</scope>
    <source>
        <strain evidence="7">Lor287</strain>
    </source>
</reference>
<dbReference type="InterPro" id="IPR039391">
    <property type="entry name" value="Phytocyanin-like"/>
</dbReference>
<keyword evidence="3" id="KW-1015">Disulfide bond</keyword>
<organism evidence="7 8">
    <name type="scientific">Platanthera zijinensis</name>
    <dbReference type="NCBI Taxonomy" id="2320716"/>
    <lineage>
        <taxon>Eukaryota</taxon>
        <taxon>Viridiplantae</taxon>
        <taxon>Streptophyta</taxon>
        <taxon>Embryophyta</taxon>
        <taxon>Tracheophyta</taxon>
        <taxon>Spermatophyta</taxon>
        <taxon>Magnoliopsida</taxon>
        <taxon>Liliopsida</taxon>
        <taxon>Asparagales</taxon>
        <taxon>Orchidaceae</taxon>
        <taxon>Orchidoideae</taxon>
        <taxon>Orchideae</taxon>
        <taxon>Orchidinae</taxon>
        <taxon>Platanthera</taxon>
    </lineage>
</organism>
<dbReference type="Gene3D" id="2.60.40.420">
    <property type="entry name" value="Cupredoxins - blue copper proteins"/>
    <property type="match status" value="1"/>
</dbReference>
<evidence type="ECO:0000313" key="7">
    <source>
        <dbReference type="EMBL" id="KAK8921392.1"/>
    </source>
</evidence>
<evidence type="ECO:0000256" key="1">
    <source>
        <dbReference type="ARBA" id="ARBA00022723"/>
    </source>
</evidence>
<gene>
    <name evidence="7" type="ORF">KSP39_PZI020566</name>
</gene>
<name>A0AAP0B0A6_9ASPA</name>
<dbReference type="InterPro" id="IPR008972">
    <property type="entry name" value="Cupredoxin"/>
</dbReference>
<evidence type="ECO:0000259" key="6">
    <source>
        <dbReference type="PROSITE" id="PS51485"/>
    </source>
</evidence>
<evidence type="ECO:0000313" key="8">
    <source>
        <dbReference type="Proteomes" id="UP001418222"/>
    </source>
</evidence>
<proteinExistence type="predicted"/>
<evidence type="ECO:0000256" key="4">
    <source>
        <dbReference type="ARBA" id="ARBA00082491"/>
    </source>
</evidence>
<dbReference type="PROSITE" id="PS51485">
    <property type="entry name" value="PHYTOCYANIN"/>
    <property type="match status" value="1"/>
</dbReference>
<feature type="domain" description="Phytocyanin" evidence="6">
    <location>
        <begin position="27"/>
        <end position="125"/>
    </location>
</feature>
<dbReference type="GO" id="GO:0046872">
    <property type="term" value="F:metal ion binding"/>
    <property type="evidence" value="ECO:0007669"/>
    <property type="project" value="UniProtKB-KW"/>
</dbReference>
<evidence type="ECO:0000256" key="2">
    <source>
        <dbReference type="ARBA" id="ARBA00023008"/>
    </source>
</evidence>
<comment type="caution">
    <text evidence="7">The sequence shown here is derived from an EMBL/GenBank/DDBJ whole genome shotgun (WGS) entry which is preliminary data.</text>
</comment>
<feature type="chain" id="PRO_5042980155" description="Plantacyanin" evidence="5">
    <location>
        <begin position="27"/>
        <end position="125"/>
    </location>
</feature>
<keyword evidence="8" id="KW-1185">Reference proteome</keyword>
<protein>
    <recommendedName>
        <fullName evidence="4">Plantacyanin</fullName>
    </recommendedName>
</protein>
<dbReference type="Pfam" id="PF02298">
    <property type="entry name" value="Cu_bind_like"/>
    <property type="match status" value="1"/>
</dbReference>
<feature type="signal peptide" evidence="5">
    <location>
        <begin position="1"/>
        <end position="26"/>
    </location>
</feature>
<dbReference type="EMBL" id="JBBWWQ010000018">
    <property type="protein sequence ID" value="KAK8921392.1"/>
    <property type="molecule type" value="Genomic_DNA"/>
</dbReference>
<accession>A0AAP0B0A6</accession>
<dbReference type="InterPro" id="IPR003245">
    <property type="entry name" value="Phytocyanin_dom"/>
</dbReference>
<keyword evidence="5" id="KW-0732">Signal</keyword>
<dbReference type="SUPFAM" id="SSF49503">
    <property type="entry name" value="Cupredoxins"/>
    <property type="match status" value="1"/>
</dbReference>
<dbReference type="PANTHER" id="PTHR33021">
    <property type="entry name" value="BLUE COPPER PROTEIN"/>
    <property type="match status" value="1"/>
</dbReference>
<keyword evidence="1" id="KW-0479">Metal-binding</keyword>
<dbReference type="CDD" id="cd04216">
    <property type="entry name" value="Phytocyanin"/>
    <property type="match status" value="1"/>
</dbReference>
<evidence type="ECO:0000256" key="5">
    <source>
        <dbReference type="SAM" id="SignalP"/>
    </source>
</evidence>
<dbReference type="Proteomes" id="UP001418222">
    <property type="component" value="Unassembled WGS sequence"/>
</dbReference>
<sequence>MGVTRVSAICLLVVSLSILSSNLIAGHDYVVGDSKGWNWGFNGANWVKGKKFKAGDILVFRYNPAAHYVVKVNIDGYKSCSVVRDGLVYLSGNDRVKLTKGTNYFICTNSNYCAVGGMKLFVMAK</sequence>
<dbReference type="GO" id="GO:0005886">
    <property type="term" value="C:plasma membrane"/>
    <property type="evidence" value="ECO:0007669"/>
    <property type="project" value="TreeGrafter"/>
</dbReference>